<reference evidence="3" key="1">
    <citation type="submission" date="2025-08" db="UniProtKB">
        <authorList>
            <consortium name="Ensembl"/>
        </authorList>
    </citation>
    <scope>IDENTIFICATION</scope>
</reference>
<keyword evidence="2" id="KW-0812">Transmembrane</keyword>
<reference evidence="3" key="2">
    <citation type="submission" date="2025-09" db="UniProtKB">
        <authorList>
            <consortium name="Ensembl"/>
        </authorList>
    </citation>
    <scope>IDENTIFICATION</scope>
</reference>
<keyword evidence="2" id="KW-0472">Membrane</keyword>
<sequence length="134" mass="15094">MLLFGQGVKAMQVVEFFYGMVTATEVAYYAYIYSVVSPEHYQKVSGYCRSITLVLLVFLASLSYFYLNVISLASISVAFVLSLFLPMPKKSMFFHAKSSKELWKQPNKNEASDAPYKINTPGGEEKLIHCILVP</sequence>
<dbReference type="AlphaFoldDB" id="A0A8C7AZM7"/>
<dbReference type="Ensembl" id="ENSNVIT00000016999.1">
    <property type="protein sequence ID" value="ENSNVIP00000014557.1"/>
    <property type="gene ID" value="ENSNVIG00000011433.1"/>
</dbReference>
<evidence type="ECO:0000313" key="3">
    <source>
        <dbReference type="Ensembl" id="ENSNVIP00000014557.1"/>
    </source>
</evidence>
<feature type="transmembrane region" description="Helical" evidence="2">
    <location>
        <begin position="16"/>
        <end position="34"/>
    </location>
</feature>
<keyword evidence="2" id="KW-1133">Transmembrane helix</keyword>
<organism evidence="3 4">
    <name type="scientific">Neovison vison</name>
    <name type="common">American mink</name>
    <name type="synonym">Mustela vison</name>
    <dbReference type="NCBI Taxonomy" id="452646"/>
    <lineage>
        <taxon>Eukaryota</taxon>
        <taxon>Metazoa</taxon>
        <taxon>Chordata</taxon>
        <taxon>Craniata</taxon>
        <taxon>Vertebrata</taxon>
        <taxon>Euteleostomi</taxon>
        <taxon>Mammalia</taxon>
        <taxon>Eutheria</taxon>
        <taxon>Laurasiatheria</taxon>
        <taxon>Carnivora</taxon>
        <taxon>Caniformia</taxon>
        <taxon>Musteloidea</taxon>
        <taxon>Mustelidae</taxon>
        <taxon>Mustelinae</taxon>
        <taxon>Neogale</taxon>
    </lineage>
</organism>
<dbReference type="InterPro" id="IPR002666">
    <property type="entry name" value="Folate_carrier"/>
</dbReference>
<evidence type="ECO:0000256" key="2">
    <source>
        <dbReference type="SAM" id="Phobius"/>
    </source>
</evidence>
<dbReference type="PANTHER" id="PTHR10686">
    <property type="entry name" value="FOLATE TRANSPORTER"/>
    <property type="match status" value="1"/>
</dbReference>
<dbReference type="Pfam" id="PF01770">
    <property type="entry name" value="Folate_carrier"/>
    <property type="match status" value="1"/>
</dbReference>
<comment type="similarity">
    <text evidence="1">Belongs to the reduced folate carrier (RFC) transporter (TC 2.A.48) family.</text>
</comment>
<evidence type="ECO:0000313" key="4">
    <source>
        <dbReference type="Proteomes" id="UP000694425"/>
    </source>
</evidence>
<protein>
    <submittedName>
        <fullName evidence="3">Uncharacterized protein</fullName>
    </submittedName>
</protein>
<name>A0A8C7AZM7_NEOVI</name>
<dbReference type="PANTHER" id="PTHR10686:SF37">
    <property type="entry name" value="THIAMINE TRANSPORTER 2"/>
    <property type="match status" value="1"/>
</dbReference>
<feature type="transmembrane region" description="Helical" evidence="2">
    <location>
        <begin position="70"/>
        <end position="87"/>
    </location>
</feature>
<dbReference type="GO" id="GO:0015234">
    <property type="term" value="F:thiamine transmembrane transporter activity"/>
    <property type="evidence" value="ECO:0007669"/>
    <property type="project" value="TreeGrafter"/>
</dbReference>
<proteinExistence type="inferred from homology"/>
<dbReference type="Proteomes" id="UP000694425">
    <property type="component" value="Unplaced"/>
</dbReference>
<keyword evidence="4" id="KW-1185">Reference proteome</keyword>
<accession>A0A8C7AZM7</accession>
<dbReference type="GeneTree" id="ENSGT00950000183022"/>
<evidence type="ECO:0000256" key="1">
    <source>
        <dbReference type="ARBA" id="ARBA00005773"/>
    </source>
</evidence>
<dbReference type="GO" id="GO:0005886">
    <property type="term" value="C:plasma membrane"/>
    <property type="evidence" value="ECO:0007669"/>
    <property type="project" value="TreeGrafter"/>
</dbReference>